<reference evidence="4 5" key="1">
    <citation type="submission" date="2016-10" db="EMBL/GenBank/DDBJ databases">
        <authorList>
            <person name="de Groot N.N."/>
        </authorList>
    </citation>
    <scope>NUCLEOTIDE SEQUENCE [LARGE SCALE GENOMIC DNA]</scope>
    <source>
        <strain evidence="4 5">CGMCC 1.5058</strain>
    </source>
</reference>
<evidence type="ECO:0008006" key="6">
    <source>
        <dbReference type="Google" id="ProtNLM"/>
    </source>
</evidence>
<dbReference type="InterPro" id="IPR002347">
    <property type="entry name" value="SDR_fam"/>
</dbReference>
<dbReference type="PIRSF" id="PIRSF000126">
    <property type="entry name" value="11-beta-HSD1"/>
    <property type="match status" value="1"/>
</dbReference>
<comment type="similarity">
    <text evidence="1 3">Belongs to the short-chain dehydrogenases/reductases (SDR) family.</text>
</comment>
<gene>
    <name evidence="4" type="ORF">SAMN05421804_101514</name>
</gene>
<dbReference type="CDD" id="cd05233">
    <property type="entry name" value="SDR_c"/>
    <property type="match status" value="1"/>
</dbReference>
<evidence type="ECO:0000256" key="3">
    <source>
        <dbReference type="RuleBase" id="RU000363"/>
    </source>
</evidence>
<name>A0A1G8H9T4_9CLOT</name>
<evidence type="ECO:0000313" key="5">
    <source>
        <dbReference type="Proteomes" id="UP000183255"/>
    </source>
</evidence>
<dbReference type="GO" id="GO:0016020">
    <property type="term" value="C:membrane"/>
    <property type="evidence" value="ECO:0007669"/>
    <property type="project" value="TreeGrafter"/>
</dbReference>
<dbReference type="PRINTS" id="PR00080">
    <property type="entry name" value="SDRFAMILY"/>
</dbReference>
<dbReference type="Pfam" id="PF00106">
    <property type="entry name" value="adh_short"/>
    <property type="match status" value="1"/>
</dbReference>
<proteinExistence type="inferred from homology"/>
<protein>
    <recommendedName>
        <fullName evidence="6">Short-chain dehydrogenase</fullName>
    </recommendedName>
</protein>
<dbReference type="InterPro" id="IPR036291">
    <property type="entry name" value="NAD(P)-bd_dom_sf"/>
</dbReference>
<dbReference type="Gene3D" id="3.40.50.720">
    <property type="entry name" value="NAD(P)-binding Rossmann-like Domain"/>
    <property type="match status" value="1"/>
</dbReference>
<evidence type="ECO:0000256" key="1">
    <source>
        <dbReference type="ARBA" id="ARBA00006484"/>
    </source>
</evidence>
<dbReference type="RefSeq" id="WP_031573685.1">
    <property type="nucleotide sequence ID" value="NZ_FNDZ01000001.1"/>
</dbReference>
<dbReference type="EMBL" id="FNDZ01000001">
    <property type="protein sequence ID" value="SDI03250.1"/>
    <property type="molecule type" value="Genomic_DNA"/>
</dbReference>
<keyword evidence="2" id="KW-0560">Oxidoreductase</keyword>
<dbReference type="SUPFAM" id="SSF51735">
    <property type="entry name" value="NAD(P)-binding Rossmann-fold domains"/>
    <property type="match status" value="1"/>
</dbReference>
<evidence type="ECO:0000313" key="4">
    <source>
        <dbReference type="EMBL" id="SDI03250.1"/>
    </source>
</evidence>
<sequence length="257" mass="28312">MEGYALITGATSGIGLELALNFARDGIHLVLVARTKEKLEEIKTRIESEYGVKVLILSKDLTHEAAPLEIYEELEIEGIQVDYLVNNAGFGTFGRLKDTDLETEKDLVKLNVLSLLEMNKRFVPAMAERGFGYVMNVASLAAFMPGPVMANYYASKAYVLSLSEAMHEELKPYGIKVSALCPGPVKTGFQERAQMKKTDAAMAFLMEAKKVADVGYLGMWRGKAVVVPGTFEKAVPVLVKLLPRSLIRKASFLSQKE</sequence>
<dbReference type="PRINTS" id="PR00081">
    <property type="entry name" value="GDHRDH"/>
</dbReference>
<accession>A0A1G8H9T4</accession>
<dbReference type="GO" id="GO:0016491">
    <property type="term" value="F:oxidoreductase activity"/>
    <property type="evidence" value="ECO:0007669"/>
    <property type="project" value="UniProtKB-KW"/>
</dbReference>
<dbReference type="PANTHER" id="PTHR44196">
    <property type="entry name" value="DEHYDROGENASE/REDUCTASE SDR FAMILY MEMBER 7B"/>
    <property type="match status" value="1"/>
</dbReference>
<evidence type="ECO:0000256" key="2">
    <source>
        <dbReference type="ARBA" id="ARBA00023002"/>
    </source>
</evidence>
<organism evidence="4 5">
    <name type="scientific">Proteiniclasticum ruminis</name>
    <dbReference type="NCBI Taxonomy" id="398199"/>
    <lineage>
        <taxon>Bacteria</taxon>
        <taxon>Bacillati</taxon>
        <taxon>Bacillota</taxon>
        <taxon>Clostridia</taxon>
        <taxon>Eubacteriales</taxon>
        <taxon>Clostridiaceae</taxon>
        <taxon>Proteiniclasticum</taxon>
    </lineage>
</organism>
<dbReference type="Proteomes" id="UP000183255">
    <property type="component" value="Unassembled WGS sequence"/>
</dbReference>
<dbReference type="PANTHER" id="PTHR44196:SF2">
    <property type="entry name" value="SHORT-CHAIN DEHYDROGENASE-RELATED"/>
    <property type="match status" value="1"/>
</dbReference>
<dbReference type="AlphaFoldDB" id="A0A1G8H9T4"/>